<evidence type="ECO:0008006" key="3">
    <source>
        <dbReference type="Google" id="ProtNLM"/>
    </source>
</evidence>
<organism evidence="1 2">
    <name type="scientific">Luteimonas gilva</name>
    <dbReference type="NCBI Taxonomy" id="2572684"/>
    <lineage>
        <taxon>Bacteria</taxon>
        <taxon>Pseudomonadati</taxon>
        <taxon>Pseudomonadota</taxon>
        <taxon>Gammaproteobacteria</taxon>
        <taxon>Lysobacterales</taxon>
        <taxon>Lysobacteraceae</taxon>
        <taxon>Luteimonas</taxon>
    </lineage>
</organism>
<protein>
    <recommendedName>
        <fullName evidence="3">DUF1579 domain-containing protein</fullName>
    </recommendedName>
</protein>
<dbReference type="OrthoDB" id="9814791at2"/>
<dbReference type="AlphaFoldDB" id="A0A4U5JP84"/>
<dbReference type="EMBL" id="SZUA01000002">
    <property type="protein sequence ID" value="TKR31105.1"/>
    <property type="molecule type" value="Genomic_DNA"/>
</dbReference>
<dbReference type="Proteomes" id="UP000308707">
    <property type="component" value="Unassembled WGS sequence"/>
</dbReference>
<sequence>MPTSAPPNDGRRDFDFYLGRWQVRNRRLKERFVGSDDWEEYAATDESKPILGGLGSIDDYRTDHFGGDFRGMAIRFFNPQTRLWSAYWSTNRSGTLDPPVVGGFKDGIGTFFGYDKDGDRPVYVRCLWSEITAAHVKWEQAFSIDQGKTWETNLVMDMTRLA</sequence>
<comment type="caution">
    <text evidence="1">The sequence shown here is derived from an EMBL/GenBank/DDBJ whole genome shotgun (WGS) entry which is preliminary data.</text>
</comment>
<keyword evidence="2" id="KW-1185">Reference proteome</keyword>
<proteinExistence type="predicted"/>
<evidence type="ECO:0000313" key="2">
    <source>
        <dbReference type="Proteomes" id="UP000308707"/>
    </source>
</evidence>
<evidence type="ECO:0000313" key="1">
    <source>
        <dbReference type="EMBL" id="TKR31105.1"/>
    </source>
</evidence>
<name>A0A4U5JP84_9GAMM</name>
<accession>A0A4U5JP84</accession>
<reference evidence="1 2" key="1">
    <citation type="submission" date="2019-04" db="EMBL/GenBank/DDBJ databases">
        <title>Reference strain of H23.</title>
        <authorList>
            <person name="Luo X."/>
        </authorList>
    </citation>
    <scope>NUCLEOTIDE SEQUENCE [LARGE SCALE GENOMIC DNA]</scope>
    <source>
        <strain evidence="1 2">H23</strain>
    </source>
</reference>
<gene>
    <name evidence="1" type="ORF">FCE95_08455</name>
</gene>